<dbReference type="GO" id="GO:0000155">
    <property type="term" value="F:phosphorelay sensor kinase activity"/>
    <property type="evidence" value="ECO:0007669"/>
    <property type="project" value="InterPro"/>
</dbReference>
<keyword evidence="4" id="KW-0808">Transferase</keyword>
<reference evidence="8" key="1">
    <citation type="submission" date="2020-10" db="EMBL/GenBank/DDBJ databases">
        <authorList>
            <person name="Gilroy R."/>
        </authorList>
    </citation>
    <scope>NUCLEOTIDE SEQUENCE</scope>
    <source>
        <strain evidence="8">CHK152-2994</strain>
    </source>
</reference>
<dbReference type="InterPro" id="IPR050736">
    <property type="entry name" value="Sensor_HK_Regulatory"/>
</dbReference>
<evidence type="ECO:0000256" key="6">
    <source>
        <dbReference type="ARBA" id="ARBA00023012"/>
    </source>
</evidence>
<evidence type="ECO:0000313" key="8">
    <source>
        <dbReference type="EMBL" id="HIS82635.1"/>
    </source>
</evidence>
<accession>A0A9D1FVC6</accession>
<organism evidence="8 9">
    <name type="scientific">Candidatus Scatenecus faecavium</name>
    <dbReference type="NCBI Taxonomy" id="2840915"/>
    <lineage>
        <taxon>Bacteria</taxon>
        <taxon>Candidatus Scatenecus</taxon>
    </lineage>
</organism>
<dbReference type="Pfam" id="PF00512">
    <property type="entry name" value="HisKA"/>
    <property type="match status" value="1"/>
</dbReference>
<feature type="domain" description="Histidine kinase" evidence="7">
    <location>
        <begin position="177"/>
        <end position="415"/>
    </location>
</feature>
<dbReference type="PANTHER" id="PTHR43711">
    <property type="entry name" value="TWO-COMPONENT HISTIDINE KINASE"/>
    <property type="match status" value="1"/>
</dbReference>
<dbReference type="SMART" id="SM00388">
    <property type="entry name" value="HisKA"/>
    <property type="match status" value="1"/>
</dbReference>
<dbReference type="CDD" id="cd00082">
    <property type="entry name" value="HisKA"/>
    <property type="match status" value="1"/>
</dbReference>
<keyword evidence="6" id="KW-0902">Two-component regulatory system</keyword>
<dbReference type="CDD" id="cd16922">
    <property type="entry name" value="HATPase_EvgS-ArcB-TorS-like"/>
    <property type="match status" value="1"/>
</dbReference>
<evidence type="ECO:0000256" key="4">
    <source>
        <dbReference type="ARBA" id="ARBA00022679"/>
    </source>
</evidence>
<dbReference type="EMBL" id="DVJO01000074">
    <property type="protein sequence ID" value="HIS82635.1"/>
    <property type="molecule type" value="Genomic_DNA"/>
</dbReference>
<comment type="catalytic activity">
    <reaction evidence="1">
        <text>ATP + protein L-histidine = ADP + protein N-phospho-L-histidine.</text>
        <dbReference type="EC" id="2.7.13.3"/>
    </reaction>
</comment>
<dbReference type="Gene3D" id="1.10.287.130">
    <property type="match status" value="1"/>
</dbReference>
<dbReference type="InterPro" id="IPR029016">
    <property type="entry name" value="GAF-like_dom_sf"/>
</dbReference>
<feature type="non-terminal residue" evidence="8">
    <location>
        <position position="1"/>
    </location>
</feature>
<evidence type="ECO:0000313" key="9">
    <source>
        <dbReference type="Proteomes" id="UP000824139"/>
    </source>
</evidence>
<dbReference type="Gene3D" id="3.30.565.10">
    <property type="entry name" value="Histidine kinase-like ATPase, C-terminal domain"/>
    <property type="match status" value="1"/>
</dbReference>
<dbReference type="FunFam" id="1.10.287.130:FF:000001">
    <property type="entry name" value="Two-component sensor histidine kinase"/>
    <property type="match status" value="1"/>
</dbReference>
<dbReference type="PROSITE" id="PS50109">
    <property type="entry name" value="HIS_KIN"/>
    <property type="match status" value="1"/>
</dbReference>
<proteinExistence type="predicted"/>
<reference evidence="8" key="2">
    <citation type="journal article" date="2021" name="PeerJ">
        <title>Extensive microbial diversity within the chicken gut microbiome revealed by metagenomics and culture.</title>
        <authorList>
            <person name="Gilroy R."/>
            <person name="Ravi A."/>
            <person name="Getino M."/>
            <person name="Pursley I."/>
            <person name="Horton D.L."/>
            <person name="Alikhan N.F."/>
            <person name="Baker D."/>
            <person name="Gharbi K."/>
            <person name="Hall N."/>
            <person name="Watson M."/>
            <person name="Adriaenssens E.M."/>
            <person name="Foster-Nyarko E."/>
            <person name="Jarju S."/>
            <person name="Secka A."/>
            <person name="Antonio M."/>
            <person name="Oren A."/>
            <person name="Chaudhuri R.R."/>
            <person name="La Ragione R."/>
            <person name="Hildebrand F."/>
            <person name="Pallen M.J."/>
        </authorList>
    </citation>
    <scope>NUCLEOTIDE SEQUENCE</scope>
    <source>
        <strain evidence="8">CHK152-2994</strain>
    </source>
</reference>
<evidence type="ECO:0000256" key="1">
    <source>
        <dbReference type="ARBA" id="ARBA00000085"/>
    </source>
</evidence>
<dbReference type="InterPro" id="IPR003661">
    <property type="entry name" value="HisK_dim/P_dom"/>
</dbReference>
<protein>
    <recommendedName>
        <fullName evidence="2">histidine kinase</fullName>
        <ecNumber evidence="2">2.7.13.3</ecNumber>
    </recommendedName>
</protein>
<dbReference type="FunFam" id="3.30.565.10:FF:000010">
    <property type="entry name" value="Sensor histidine kinase RcsC"/>
    <property type="match status" value="1"/>
</dbReference>
<comment type="caution">
    <text evidence="8">The sequence shown here is derived from an EMBL/GenBank/DDBJ whole genome shotgun (WGS) entry which is preliminary data.</text>
</comment>
<dbReference type="SUPFAM" id="SSF55874">
    <property type="entry name" value="ATPase domain of HSP90 chaperone/DNA topoisomerase II/histidine kinase"/>
    <property type="match status" value="1"/>
</dbReference>
<evidence type="ECO:0000259" key="7">
    <source>
        <dbReference type="PROSITE" id="PS50109"/>
    </source>
</evidence>
<name>A0A9D1FVC6_9BACT</name>
<dbReference type="Pfam" id="PF02518">
    <property type="entry name" value="HATPase_c"/>
    <property type="match status" value="1"/>
</dbReference>
<dbReference type="PRINTS" id="PR00344">
    <property type="entry name" value="BCTRLSENSOR"/>
</dbReference>
<evidence type="ECO:0000256" key="2">
    <source>
        <dbReference type="ARBA" id="ARBA00012438"/>
    </source>
</evidence>
<dbReference type="InterPro" id="IPR003594">
    <property type="entry name" value="HATPase_dom"/>
</dbReference>
<dbReference type="SUPFAM" id="SSF55781">
    <property type="entry name" value="GAF domain-like"/>
    <property type="match status" value="1"/>
</dbReference>
<evidence type="ECO:0000256" key="5">
    <source>
        <dbReference type="ARBA" id="ARBA00022777"/>
    </source>
</evidence>
<dbReference type="InterPro" id="IPR005467">
    <property type="entry name" value="His_kinase_dom"/>
</dbReference>
<dbReference type="PANTHER" id="PTHR43711:SF30">
    <property type="entry name" value="HISTIDINE KINASE"/>
    <property type="match status" value="1"/>
</dbReference>
<dbReference type="Proteomes" id="UP000824139">
    <property type="component" value="Unassembled WGS sequence"/>
</dbReference>
<dbReference type="SUPFAM" id="SSF47384">
    <property type="entry name" value="Homodimeric domain of signal transducing histidine kinase"/>
    <property type="match status" value="1"/>
</dbReference>
<evidence type="ECO:0000256" key="3">
    <source>
        <dbReference type="ARBA" id="ARBA00022553"/>
    </source>
</evidence>
<keyword evidence="3" id="KW-0597">Phosphoprotein</keyword>
<dbReference type="InterPro" id="IPR004358">
    <property type="entry name" value="Sig_transdc_His_kin-like_C"/>
</dbReference>
<gene>
    <name evidence="8" type="ORF">IAD41_03400</name>
</gene>
<dbReference type="SMART" id="SM00387">
    <property type="entry name" value="HATPase_c"/>
    <property type="match status" value="1"/>
</dbReference>
<dbReference type="EC" id="2.7.13.3" evidence="2"/>
<sequence>SQFAGTLDKAQLLEFMIEGLDKALSFSLTCTLSFCTEEKPVLILNSLYEISEELLNAIKLRTILNYRALFDGKQAPYEIDENTLKVIKHVKYPASRFNFTLFQFDNMFAPIALGENFYGCVEIFKEAHFTAEDAKCFQTIAQQVSLPLKNATLYQEIIETNKKLERLEKLKSEFISIVSHELRTPLTSIKNSLDILLTGKCGEVTQAGEKFLTMAKRNVTRLSGIINDLLDISKIEAGKMDFHFKPVQLNMVIDYVKSALSGLAKEKSLEVSVEEFGILPEVTADAQRLEQVLTNLLSNAIKFTPEGKQIRIKSELLNAEDLKYPPCFEDAMKNLKGNYIVVSVEDEGIGIAENELLHAFDKFAQIENSLSRKVGGSGLGLPIAKQLIEAHKGAIWCESVLNKGSKFYFALPVELSQVEREKTLSIN</sequence>
<keyword evidence="5 8" id="KW-0418">Kinase</keyword>
<dbReference type="Gene3D" id="3.30.450.40">
    <property type="match status" value="1"/>
</dbReference>
<dbReference type="InterPro" id="IPR036890">
    <property type="entry name" value="HATPase_C_sf"/>
</dbReference>
<dbReference type="AlphaFoldDB" id="A0A9D1FVC6"/>
<dbReference type="InterPro" id="IPR036097">
    <property type="entry name" value="HisK_dim/P_sf"/>
</dbReference>